<evidence type="ECO:0000256" key="1">
    <source>
        <dbReference type="ARBA" id="ARBA00022729"/>
    </source>
</evidence>
<organism evidence="3 4">
    <name type="scientific">Flavisphingopyxis soli</name>
    <dbReference type="NCBI Taxonomy" id="2601267"/>
    <lineage>
        <taxon>Bacteria</taxon>
        <taxon>Pseudomonadati</taxon>
        <taxon>Pseudomonadota</taxon>
        <taxon>Alphaproteobacteria</taxon>
        <taxon>Sphingomonadales</taxon>
        <taxon>Sphingopyxidaceae</taxon>
        <taxon>Flavisphingopyxis</taxon>
    </lineage>
</organism>
<dbReference type="Proteomes" id="UP000321129">
    <property type="component" value="Unassembled WGS sequence"/>
</dbReference>
<evidence type="ECO:0000259" key="2">
    <source>
        <dbReference type="Pfam" id="PF13505"/>
    </source>
</evidence>
<dbReference type="EMBL" id="VOPY01000003">
    <property type="protein sequence ID" value="TXC68091.1"/>
    <property type="molecule type" value="Genomic_DNA"/>
</dbReference>
<comment type="caution">
    <text evidence="3">The sequence shown here is derived from an EMBL/GenBank/DDBJ whole genome shotgun (WGS) entry which is preliminary data.</text>
</comment>
<protein>
    <submittedName>
        <fullName evidence="3">Outer membrane beta-barrel protein</fullName>
    </submittedName>
</protein>
<dbReference type="Gene3D" id="2.40.160.20">
    <property type="match status" value="1"/>
</dbReference>
<dbReference type="Pfam" id="PF13505">
    <property type="entry name" value="OMP_b-brl"/>
    <property type="match status" value="1"/>
</dbReference>
<evidence type="ECO:0000313" key="3">
    <source>
        <dbReference type="EMBL" id="TXC68091.1"/>
    </source>
</evidence>
<keyword evidence="4" id="KW-1185">Reference proteome</keyword>
<name>A0A5C6U7M4_9SPHN</name>
<dbReference type="InterPro" id="IPR011250">
    <property type="entry name" value="OMP/PagP_B-barrel"/>
</dbReference>
<dbReference type="SUPFAM" id="SSF56925">
    <property type="entry name" value="OMPA-like"/>
    <property type="match status" value="1"/>
</dbReference>
<accession>A0A5C6U7M4</accession>
<gene>
    <name evidence="3" type="ORF">FSZ31_10285</name>
</gene>
<proteinExistence type="predicted"/>
<evidence type="ECO:0000313" key="4">
    <source>
        <dbReference type="Proteomes" id="UP000321129"/>
    </source>
</evidence>
<reference evidence="3 4" key="1">
    <citation type="submission" date="2019-08" db="EMBL/GenBank/DDBJ databases">
        <title>Sphingorhabdus soil sp. nov., isolated from arctic soil.</title>
        <authorList>
            <person name="Liu Y."/>
        </authorList>
    </citation>
    <scope>NUCLEOTIDE SEQUENCE [LARGE SCALE GENOMIC DNA]</scope>
    <source>
        <strain evidence="3 4">D-2Q-5-6</strain>
    </source>
</reference>
<dbReference type="AlphaFoldDB" id="A0A5C6U7M4"/>
<dbReference type="InterPro" id="IPR027385">
    <property type="entry name" value="Beta-barrel_OMP"/>
</dbReference>
<feature type="domain" description="Outer membrane protein beta-barrel" evidence="2">
    <location>
        <begin position="55"/>
        <end position="227"/>
    </location>
</feature>
<keyword evidence="1" id="KW-0732">Signal</keyword>
<sequence>MQHNPPFKGFSRLGGEKCRPVHCADSRSPYLAFLRSPVATSFTGKRHMKKIAFIAAAAAVAFAAPAMAQDAPQVSTYIGATAGYHDLGIKDDLRGVGITNPKDGGFIYGVTAGVDVPVGDQGVTIGLEGNYNLGTDAIDSDYGIATKLGFRTGNTKLFVKGGYQWINLDVDQLTGGQLTEAQFKALGQSDTVDDYLVGVGAEFNVGPRTVLTAGVDSVSFDTVRGTVGLGFKF</sequence>